<sequence length="229" mass="26115">CTNNLHSIALANHIYATNFDDWGVPCRDSSNPASTIWTGNPDFRKYIGYEGAEQDLSSVQTPKKYKCPSDRQKAWLHAYDIESGSERGTLVSYGFNIEDWYPSVGSSSWTATMDLTRLAYKMSTVKQPARKLHFHEAHDWWSKWRGANYIDGWDVLGQLGTVNDYKAAGCGGPTMYRHNESANLAFYDGHVESWHKTKLWIPEHATQKPYQPGIWVIKRETWEENGGGM</sequence>
<comment type="caution">
    <text evidence="1">The sequence shown here is derived from an EMBL/GenBank/DDBJ whole genome shotgun (WGS) entry which is preliminary data.</text>
</comment>
<feature type="non-terminal residue" evidence="1">
    <location>
        <position position="1"/>
    </location>
</feature>
<dbReference type="EMBL" id="BARS01003439">
    <property type="protein sequence ID" value="GAF82814.1"/>
    <property type="molecule type" value="Genomic_DNA"/>
</dbReference>
<organism evidence="1">
    <name type="scientific">marine sediment metagenome</name>
    <dbReference type="NCBI Taxonomy" id="412755"/>
    <lineage>
        <taxon>unclassified sequences</taxon>
        <taxon>metagenomes</taxon>
        <taxon>ecological metagenomes</taxon>
    </lineage>
</organism>
<evidence type="ECO:0000313" key="1">
    <source>
        <dbReference type="EMBL" id="GAF82814.1"/>
    </source>
</evidence>
<reference evidence="1" key="1">
    <citation type="journal article" date="2014" name="Front. Microbiol.">
        <title>High frequency of phylogenetically diverse reductive dehalogenase-homologous genes in deep subseafloor sedimentary metagenomes.</title>
        <authorList>
            <person name="Kawai M."/>
            <person name="Futagami T."/>
            <person name="Toyoda A."/>
            <person name="Takaki Y."/>
            <person name="Nishi S."/>
            <person name="Hori S."/>
            <person name="Arai W."/>
            <person name="Tsubouchi T."/>
            <person name="Morono Y."/>
            <person name="Uchiyama I."/>
            <person name="Ito T."/>
            <person name="Fujiyama A."/>
            <person name="Inagaki F."/>
            <person name="Takami H."/>
        </authorList>
    </citation>
    <scope>NUCLEOTIDE SEQUENCE</scope>
    <source>
        <strain evidence="1">Expedition CK06-06</strain>
    </source>
</reference>
<accession>X0SP20</accession>
<proteinExistence type="predicted"/>
<gene>
    <name evidence="1" type="ORF">S01H1_06661</name>
</gene>
<dbReference type="AlphaFoldDB" id="X0SP20"/>
<name>X0SP20_9ZZZZ</name>
<protein>
    <submittedName>
        <fullName evidence="1">Uncharacterized protein</fullName>
    </submittedName>
</protein>